<evidence type="ECO:0000313" key="2">
    <source>
        <dbReference type="Proteomes" id="UP000321026"/>
    </source>
</evidence>
<protein>
    <submittedName>
        <fullName evidence="1">Uncharacterized protein</fullName>
    </submittedName>
</protein>
<dbReference type="PANTHER" id="PTHR37829:SF3">
    <property type="entry name" value="PROTEIN JAYE-RELATED"/>
    <property type="match status" value="1"/>
</dbReference>
<reference evidence="1 2" key="1">
    <citation type="submission" date="2018-09" db="EMBL/GenBank/DDBJ databases">
        <title>Metagenome Assembled Genomes from an Advanced Water Purification Facility.</title>
        <authorList>
            <person name="Stamps B.W."/>
            <person name="Spear J.R."/>
        </authorList>
    </citation>
    <scope>NUCLEOTIDE SEQUENCE [LARGE SCALE GENOMIC DNA]</scope>
    <source>
        <strain evidence="1">Bin_63_2</strain>
    </source>
</reference>
<dbReference type="Proteomes" id="UP000321026">
    <property type="component" value="Unassembled WGS sequence"/>
</dbReference>
<dbReference type="InterPro" id="IPR052399">
    <property type="entry name" value="Phage_Baseplate_Assmbl_Protein"/>
</dbReference>
<name>A0A5C7J309_9BACT</name>
<sequence length="382" mass="41944">MAQVFGLSPEGFKAKTLNHIKSELEAELLAKVDPTLVFDADTIAGTITAIVANQACQVWESLSGLYHSLQPETATGRALDALCSLSGTYRKKAAYSKVSAVVTLDAKAKVPKDTRLQNIVGHFFNMTKEVSNTTNARTELGIDLIAEETGRIVAHKDTEAKIMTPVAGLSKAIFKETREIGRFTETDDELRLRRIVELKANGATTVDAIRSRLKQLDHVDSVYLKEGPRSFEAVVKGGDDQDIANTIWQCKPIGVETTGMVERTVTDSIDVARKIRFSRPTEIPLKLHANLKVKRRLEAGELNTLKNALVENSKKHFALGAEVYGSRFFATFLNDPLVLDIMTLQLRDRASGNAAPTEIKPEQIASLAFNDIIIEQVVESAP</sequence>
<dbReference type="EMBL" id="SSDS01000097">
    <property type="protein sequence ID" value="TXG75883.1"/>
    <property type="molecule type" value="Genomic_DNA"/>
</dbReference>
<proteinExistence type="predicted"/>
<organism evidence="1 2">
    <name type="scientific">Candidatus Dojkabacteria bacterium</name>
    <dbReference type="NCBI Taxonomy" id="2099670"/>
    <lineage>
        <taxon>Bacteria</taxon>
        <taxon>Candidatus Dojkabacteria</taxon>
    </lineage>
</organism>
<evidence type="ECO:0000313" key="1">
    <source>
        <dbReference type="EMBL" id="TXG75883.1"/>
    </source>
</evidence>
<dbReference type="PANTHER" id="PTHR37829">
    <property type="entry name" value="PHAGE-LIKE ELEMENT PBSX PROTEIN XKDT"/>
    <property type="match status" value="1"/>
</dbReference>
<gene>
    <name evidence="1" type="ORF">E6Q11_06260</name>
</gene>
<comment type="caution">
    <text evidence="1">The sequence shown here is derived from an EMBL/GenBank/DDBJ whole genome shotgun (WGS) entry which is preliminary data.</text>
</comment>
<accession>A0A5C7J309</accession>
<dbReference type="AlphaFoldDB" id="A0A5C7J309"/>